<dbReference type="AlphaFoldDB" id="A0A6C0EE51"/>
<accession>A0A6C0EE51</accession>
<dbReference type="GO" id="GO:0033567">
    <property type="term" value="P:DNA replication, Okazaki fragment processing"/>
    <property type="evidence" value="ECO:0007669"/>
    <property type="project" value="InterPro"/>
</dbReference>
<reference evidence="4" key="1">
    <citation type="journal article" date="2020" name="Nature">
        <title>Giant virus diversity and host interactions through global metagenomics.</title>
        <authorList>
            <person name="Schulz F."/>
            <person name="Roux S."/>
            <person name="Paez-Espino D."/>
            <person name="Jungbluth S."/>
            <person name="Walsh D.A."/>
            <person name="Denef V.J."/>
            <person name="McMahon K.D."/>
            <person name="Konstantinidis K.T."/>
            <person name="Eloe-Fadrosh E.A."/>
            <person name="Kyrpides N.C."/>
            <person name="Woyke T."/>
        </authorList>
    </citation>
    <scope>NUCLEOTIDE SEQUENCE</scope>
    <source>
        <strain evidence="4">GVMAG-M-3300023179-2</strain>
    </source>
</reference>
<keyword evidence="2" id="KW-0378">Hydrolase</keyword>
<organism evidence="4">
    <name type="scientific">viral metagenome</name>
    <dbReference type="NCBI Taxonomy" id="1070528"/>
    <lineage>
        <taxon>unclassified sequences</taxon>
        <taxon>metagenomes</taxon>
        <taxon>organismal metagenomes</taxon>
    </lineage>
</organism>
<dbReference type="PANTHER" id="PTHR42646">
    <property type="entry name" value="FLAP ENDONUCLEASE XNI"/>
    <property type="match status" value="1"/>
</dbReference>
<dbReference type="GO" id="GO:0017108">
    <property type="term" value="F:5'-flap endonuclease activity"/>
    <property type="evidence" value="ECO:0007669"/>
    <property type="project" value="InterPro"/>
</dbReference>
<dbReference type="GO" id="GO:0003677">
    <property type="term" value="F:DNA binding"/>
    <property type="evidence" value="ECO:0007669"/>
    <property type="project" value="InterPro"/>
</dbReference>
<dbReference type="InterPro" id="IPR036279">
    <property type="entry name" value="5-3_exonuclease_C_sf"/>
</dbReference>
<dbReference type="PANTHER" id="PTHR42646:SF2">
    <property type="entry name" value="5'-3' EXONUCLEASE FAMILY PROTEIN"/>
    <property type="match status" value="1"/>
</dbReference>
<dbReference type="Pfam" id="PF02739">
    <property type="entry name" value="5_3_exonuc_N"/>
    <property type="match status" value="1"/>
</dbReference>
<evidence type="ECO:0000256" key="2">
    <source>
        <dbReference type="ARBA" id="ARBA00022801"/>
    </source>
</evidence>
<dbReference type="InterPro" id="IPR038969">
    <property type="entry name" value="FEN"/>
</dbReference>
<dbReference type="Gene3D" id="1.10.150.20">
    <property type="entry name" value="5' to 3' exonuclease, C-terminal subdomain"/>
    <property type="match status" value="1"/>
</dbReference>
<proteinExistence type="predicted"/>
<evidence type="ECO:0000259" key="3">
    <source>
        <dbReference type="SMART" id="SM00475"/>
    </source>
</evidence>
<sequence length="276" mass="33505">MNNYPIILIDASYTSFYRFYATIRWYSLAHNEEFKIFCLDPKYDWFDNKIFIEKYEKMYLNSIIKIIKKNIFNNSYIFFCMDSPLEKLWRSEIFTDYKGERKYIIQKYNFNNVFKYTYNNIIPNIINNHKNIYSLRINYVEADDIIGAICLYLKNTDQKIYIISGDNDFCQLGRKNIYFLNYKSKKLIVLTEEEAIDSLNKKIIFGDKSDSIKGIYEKGYKIKKNDLLKPNILDNYLSINFKAKKQYELNKLMIDFNYIPKKHYNNIIKYFTKYYN</sequence>
<feature type="domain" description="5'-3' exonuclease" evidence="3">
    <location>
        <begin position="48"/>
        <end position="255"/>
    </location>
</feature>
<keyword evidence="1" id="KW-0540">Nuclease</keyword>
<dbReference type="EMBL" id="MN739803">
    <property type="protein sequence ID" value="QHT26881.1"/>
    <property type="molecule type" value="Genomic_DNA"/>
</dbReference>
<evidence type="ECO:0000313" key="4">
    <source>
        <dbReference type="EMBL" id="QHT26881.1"/>
    </source>
</evidence>
<dbReference type="SUPFAM" id="SSF47807">
    <property type="entry name" value="5' to 3' exonuclease, C-terminal subdomain"/>
    <property type="match status" value="1"/>
</dbReference>
<protein>
    <recommendedName>
        <fullName evidence="3">5'-3' exonuclease domain-containing protein</fullName>
    </recommendedName>
</protein>
<dbReference type="InterPro" id="IPR002421">
    <property type="entry name" value="5-3_exonuclease"/>
</dbReference>
<name>A0A6C0EE51_9ZZZZ</name>
<dbReference type="SMART" id="SM00475">
    <property type="entry name" value="53EXOc"/>
    <property type="match status" value="1"/>
</dbReference>
<evidence type="ECO:0000256" key="1">
    <source>
        <dbReference type="ARBA" id="ARBA00022722"/>
    </source>
</evidence>
<dbReference type="InterPro" id="IPR029060">
    <property type="entry name" value="PIN-like_dom_sf"/>
</dbReference>
<dbReference type="GO" id="GO:0008409">
    <property type="term" value="F:5'-3' exonuclease activity"/>
    <property type="evidence" value="ECO:0007669"/>
    <property type="project" value="InterPro"/>
</dbReference>
<dbReference type="Gene3D" id="3.40.50.1010">
    <property type="entry name" value="5'-nuclease"/>
    <property type="match status" value="1"/>
</dbReference>
<dbReference type="SUPFAM" id="SSF88723">
    <property type="entry name" value="PIN domain-like"/>
    <property type="match status" value="1"/>
</dbReference>
<dbReference type="InterPro" id="IPR020046">
    <property type="entry name" value="5-3_exonucl_a-hlix_arch_N"/>
</dbReference>